<dbReference type="OMA" id="WRAMHDS"/>
<organism evidence="3 4">
    <name type="scientific">Aedes aegypti</name>
    <name type="common">Yellowfever mosquito</name>
    <name type="synonym">Culex aegypti</name>
    <dbReference type="NCBI Taxonomy" id="7159"/>
    <lineage>
        <taxon>Eukaryota</taxon>
        <taxon>Metazoa</taxon>
        <taxon>Ecdysozoa</taxon>
        <taxon>Arthropoda</taxon>
        <taxon>Hexapoda</taxon>
        <taxon>Insecta</taxon>
        <taxon>Pterygota</taxon>
        <taxon>Neoptera</taxon>
        <taxon>Endopterygota</taxon>
        <taxon>Diptera</taxon>
        <taxon>Nematocera</taxon>
        <taxon>Culicoidea</taxon>
        <taxon>Culicidae</taxon>
        <taxon>Culicinae</taxon>
        <taxon>Aedini</taxon>
        <taxon>Aedes</taxon>
        <taxon>Stegomyia</taxon>
    </lineage>
</organism>
<proteinExistence type="predicted"/>
<protein>
    <submittedName>
        <fullName evidence="3">AAEL006296-PA</fullName>
    </submittedName>
</protein>
<reference evidence="3" key="1">
    <citation type="submission" date="2005-10" db="EMBL/GenBank/DDBJ databases">
        <authorList>
            <person name="Loftus B.J."/>
            <person name="Nene V.M."/>
            <person name="Hannick L.I."/>
            <person name="Bidwell S."/>
            <person name="Haas B."/>
            <person name="Amedeo P."/>
            <person name="Orvis J."/>
            <person name="Wortman J.R."/>
            <person name="White O.R."/>
            <person name="Salzberg S."/>
            <person name="Shumway M."/>
            <person name="Koo H."/>
            <person name="Zhao Y."/>
            <person name="Holmes M."/>
            <person name="Miller J."/>
            <person name="Schatz M."/>
            <person name="Pop M."/>
            <person name="Pai G."/>
            <person name="Utterback T."/>
            <person name="Rogers Y.-H."/>
            <person name="Kravitz S."/>
            <person name="Fraser C.M."/>
        </authorList>
    </citation>
    <scope>NUCLEOTIDE SEQUENCE</scope>
    <source>
        <strain evidence="3">Liverpool</strain>
    </source>
</reference>
<dbReference type="Proteomes" id="UP000682892">
    <property type="component" value="Unassembled WGS sequence"/>
</dbReference>
<dbReference type="EMBL" id="CH477384">
    <property type="protein sequence ID" value="EAT42145.1"/>
    <property type="molecule type" value="Genomic_DNA"/>
</dbReference>
<dbReference type="PhylomeDB" id="Q176P7"/>
<feature type="compositionally biased region" description="Low complexity" evidence="2">
    <location>
        <begin position="202"/>
        <end position="219"/>
    </location>
</feature>
<reference evidence="3" key="2">
    <citation type="journal article" date="2007" name="Science">
        <title>Genome sequence of Aedes aegypti, a major arbovirus vector.</title>
        <authorList>
            <person name="Nene V."/>
            <person name="Wortman J.R."/>
            <person name="Lawson D."/>
            <person name="Haas B."/>
            <person name="Kodira C."/>
            <person name="Tu Z.J."/>
            <person name="Loftus B."/>
            <person name="Xi Z."/>
            <person name="Megy K."/>
            <person name="Grabherr M."/>
            <person name="Ren Q."/>
            <person name="Zdobnov E.M."/>
            <person name="Lobo N.F."/>
            <person name="Campbell K.S."/>
            <person name="Brown S.E."/>
            <person name="Bonaldo M.F."/>
            <person name="Zhu J."/>
            <person name="Sinkins S.P."/>
            <person name="Hogenkamp D.G."/>
            <person name="Amedeo P."/>
            <person name="Arensburger P."/>
            <person name="Atkinson P.W."/>
            <person name="Bidwell S."/>
            <person name="Biedler J."/>
            <person name="Birney E."/>
            <person name="Bruggner R.V."/>
            <person name="Costas J."/>
            <person name="Coy M.R."/>
            <person name="Crabtree J."/>
            <person name="Crawford M."/>
            <person name="Debruyn B."/>
            <person name="Decaprio D."/>
            <person name="Eiglmeier K."/>
            <person name="Eisenstadt E."/>
            <person name="El-Dorry H."/>
            <person name="Gelbart W.M."/>
            <person name="Gomes S.L."/>
            <person name="Hammond M."/>
            <person name="Hannick L.I."/>
            <person name="Hogan J.R."/>
            <person name="Holmes M.H."/>
            <person name="Jaffe D."/>
            <person name="Johnston J.S."/>
            <person name="Kennedy R.C."/>
            <person name="Koo H."/>
            <person name="Kravitz S."/>
            <person name="Kriventseva E.V."/>
            <person name="Kulp D."/>
            <person name="Labutti K."/>
            <person name="Lee E."/>
            <person name="Li S."/>
            <person name="Lovin D.D."/>
            <person name="Mao C."/>
            <person name="Mauceli E."/>
            <person name="Menck C.F."/>
            <person name="Miller J.R."/>
            <person name="Montgomery P."/>
            <person name="Mori A."/>
            <person name="Nascimento A.L."/>
            <person name="Naveira H.F."/>
            <person name="Nusbaum C."/>
            <person name="O'leary S."/>
            <person name="Orvis J."/>
            <person name="Pertea M."/>
            <person name="Quesneville H."/>
            <person name="Reidenbach K.R."/>
            <person name="Rogers Y.H."/>
            <person name="Roth C.W."/>
            <person name="Schneider J.R."/>
            <person name="Schatz M."/>
            <person name="Shumway M."/>
            <person name="Stanke M."/>
            <person name="Stinson E.O."/>
            <person name="Tubio J.M."/>
            <person name="Vanzee J.P."/>
            <person name="Verjovski-Almeida S."/>
            <person name="Werner D."/>
            <person name="White O."/>
            <person name="Wyder S."/>
            <person name="Zeng Q."/>
            <person name="Zhao Q."/>
            <person name="Zhao Y."/>
            <person name="Hill C.A."/>
            <person name="Raikhel A.S."/>
            <person name="Soares M.B."/>
            <person name="Knudson D.L."/>
            <person name="Lee N.H."/>
            <person name="Galagan J."/>
            <person name="Salzberg S.L."/>
            <person name="Paulsen I.T."/>
            <person name="Dimopoulos G."/>
            <person name="Collins F.H."/>
            <person name="Birren B."/>
            <person name="Fraser-Liggett C.M."/>
            <person name="Severson D.W."/>
        </authorList>
    </citation>
    <scope>NUCLEOTIDE SEQUENCE [LARGE SCALE GENOMIC DNA]</scope>
    <source>
        <strain evidence="3">Liverpool</strain>
    </source>
</reference>
<evidence type="ECO:0000256" key="1">
    <source>
        <dbReference type="SAM" id="Coils"/>
    </source>
</evidence>
<accession>Q176P7</accession>
<feature type="region of interest" description="Disordered" evidence="2">
    <location>
        <begin position="195"/>
        <end position="219"/>
    </location>
</feature>
<dbReference type="Gene3D" id="1.10.287.1490">
    <property type="match status" value="1"/>
</dbReference>
<evidence type="ECO:0000313" key="3">
    <source>
        <dbReference type="EMBL" id="EAT42145.1"/>
    </source>
</evidence>
<name>Q176P7_AEDAE</name>
<dbReference type="AlphaFoldDB" id="Q176P7"/>
<sequence length="234" mass="26504">MGIFQIGKNLSSDSISSLSELDATPLHLLIVDLKKEIESKDQVLAGRQRYIDQLEQDVLVHQKELHRLKLCQERVDADRIGCEKRITNLQRALQDHDGTISALKEQNVELQQHLEDMKDTLQTYKESIRRLGDEKANLEEECKNQLITISNLRTALEETKRNGSSSVSLPPVLGGGDLTSSYHHLAGPNSTQYFQPQHHYHTSNNHNSISSNNTSNNSSGTSYWTAFWRAMHDS</sequence>
<reference evidence="3" key="3">
    <citation type="submission" date="2012-09" db="EMBL/GenBank/DDBJ databases">
        <authorList>
            <consortium name="VectorBase"/>
        </authorList>
    </citation>
    <scope>NUCLEOTIDE SEQUENCE</scope>
    <source>
        <strain evidence="3">Liverpool</strain>
    </source>
</reference>
<feature type="coiled-coil region" evidence="1">
    <location>
        <begin position="86"/>
        <end position="155"/>
    </location>
</feature>
<evidence type="ECO:0000313" key="4">
    <source>
        <dbReference type="Proteomes" id="UP000682892"/>
    </source>
</evidence>
<evidence type="ECO:0000256" key="2">
    <source>
        <dbReference type="SAM" id="MobiDB-lite"/>
    </source>
</evidence>
<gene>
    <name evidence="3" type="ORF">AaeL_AAEL006296</name>
</gene>
<dbReference type="VEuPathDB" id="VectorBase:AAEL007180"/>
<keyword evidence="1" id="KW-0175">Coiled coil</keyword>